<dbReference type="STRING" id="1423814.HMPREF0549_0367"/>
<dbReference type="Pfam" id="PF12822">
    <property type="entry name" value="ECF_trnsprt"/>
    <property type="match status" value="1"/>
</dbReference>
<dbReference type="EMBL" id="ACGV01000023">
    <property type="protein sequence ID" value="EEJ41204.1"/>
    <property type="molecule type" value="Genomic_DNA"/>
</dbReference>
<dbReference type="HOGENOM" id="CLU_086673_2_2_9"/>
<reference evidence="10 11" key="1">
    <citation type="submission" date="2009-01" db="EMBL/GenBank/DDBJ databases">
        <authorList>
            <person name="Qin X."/>
            <person name="Bachman B."/>
            <person name="Battles P."/>
            <person name="Bell A."/>
            <person name="Bess C."/>
            <person name="Bickham C."/>
            <person name="Chaboub L."/>
            <person name="Chen D."/>
            <person name="Coyle M."/>
            <person name="Deiros D.R."/>
            <person name="Dinh H."/>
            <person name="Forbes L."/>
            <person name="Fowler G."/>
            <person name="Francisco L."/>
            <person name="Fu Q."/>
            <person name="Gubbala S."/>
            <person name="Hale W."/>
            <person name="Han Y."/>
            <person name="Hemphill L."/>
            <person name="Highlander S.K."/>
            <person name="Hirani K."/>
            <person name="Hogues M."/>
            <person name="Jackson L."/>
            <person name="Jakkamsetti A."/>
            <person name="Javaid M."/>
            <person name="Jiang H."/>
            <person name="Korchina V."/>
            <person name="Kovar C."/>
            <person name="Lara F."/>
            <person name="Lee S."/>
            <person name="Mata R."/>
            <person name="Mathew T."/>
            <person name="Moen C."/>
            <person name="Morales K."/>
            <person name="Munidasa M."/>
            <person name="Nazareth L."/>
            <person name="Ngo R."/>
            <person name="Nguyen L."/>
            <person name="Okwuonu G."/>
            <person name="Ongeri F."/>
            <person name="Patil S."/>
            <person name="Petrosino J."/>
            <person name="Pham C."/>
            <person name="Pham P."/>
            <person name="Pu L.-L."/>
            <person name="Puazo M."/>
            <person name="Raj R."/>
            <person name="Reid J."/>
            <person name="Rouhana J."/>
            <person name="Saada N."/>
            <person name="Shang Y."/>
            <person name="Simmons D."/>
            <person name="Thornton R."/>
            <person name="Warren J."/>
            <person name="Weissenberger G."/>
            <person name="Zhang J."/>
            <person name="Zhang L."/>
            <person name="Zhou C."/>
            <person name="Zhu D."/>
            <person name="Muzny D."/>
            <person name="Worley K."/>
            <person name="Gibbs R."/>
        </authorList>
    </citation>
    <scope>NUCLEOTIDE SEQUENCE [LARGE SCALE GENOMIC DNA]</scope>
    <source>
        <strain evidence="10 11">ATCC 49540</strain>
    </source>
</reference>
<feature type="transmembrane region" description="Helical" evidence="9">
    <location>
        <begin position="77"/>
        <end position="102"/>
    </location>
</feature>
<comment type="caution">
    <text evidence="10">The sequence shown here is derived from an EMBL/GenBank/DDBJ whole genome shotgun (WGS) entry which is preliminary data.</text>
</comment>
<evidence type="ECO:0000256" key="4">
    <source>
        <dbReference type="ARBA" id="ARBA00022475"/>
    </source>
</evidence>
<dbReference type="Gene3D" id="1.10.1760.20">
    <property type="match status" value="1"/>
</dbReference>
<keyword evidence="3 8" id="KW-0813">Transport</keyword>
<feature type="transmembrane region" description="Helical" evidence="9">
    <location>
        <begin position="185"/>
        <end position="210"/>
    </location>
</feature>
<dbReference type="AlphaFoldDB" id="C2ESD1"/>
<accession>C2ESD1</accession>
<protein>
    <recommendedName>
        <fullName evidence="8">Riboflavin transporter</fullName>
    </recommendedName>
</protein>
<comment type="similarity">
    <text evidence="2 8">Belongs to the prokaryotic riboflavin transporter (P-RFT) (TC 2.A.87) family.</text>
</comment>
<dbReference type="GO" id="GO:0032217">
    <property type="term" value="F:riboflavin transmembrane transporter activity"/>
    <property type="evidence" value="ECO:0007669"/>
    <property type="project" value="UniProtKB-UniRule"/>
</dbReference>
<feature type="transmembrane region" description="Helical" evidence="9">
    <location>
        <begin position="41"/>
        <end position="65"/>
    </location>
</feature>
<dbReference type="eggNOG" id="COG3601">
    <property type="taxonomic scope" value="Bacteria"/>
</dbReference>
<dbReference type="Proteomes" id="UP000004483">
    <property type="component" value="Unassembled WGS sequence"/>
</dbReference>
<dbReference type="GO" id="GO:0005886">
    <property type="term" value="C:plasma membrane"/>
    <property type="evidence" value="ECO:0007669"/>
    <property type="project" value="UniProtKB-SubCell"/>
</dbReference>
<keyword evidence="7 8" id="KW-0472">Membrane</keyword>
<evidence type="ECO:0000256" key="2">
    <source>
        <dbReference type="ARBA" id="ARBA00005540"/>
    </source>
</evidence>
<evidence type="ECO:0000256" key="8">
    <source>
        <dbReference type="PIRNR" id="PIRNR037778"/>
    </source>
</evidence>
<organism evidence="10 11">
    <name type="scientific">Limosilactobacillus vaginalis DSM 5837 = ATCC 49540</name>
    <dbReference type="NCBI Taxonomy" id="1423814"/>
    <lineage>
        <taxon>Bacteria</taxon>
        <taxon>Bacillati</taxon>
        <taxon>Bacillota</taxon>
        <taxon>Bacilli</taxon>
        <taxon>Lactobacillales</taxon>
        <taxon>Lactobacillaceae</taxon>
        <taxon>Limosilactobacillus</taxon>
    </lineage>
</organism>
<evidence type="ECO:0000256" key="7">
    <source>
        <dbReference type="ARBA" id="ARBA00023136"/>
    </source>
</evidence>
<feature type="transmembrane region" description="Helical" evidence="9">
    <location>
        <begin position="144"/>
        <end position="165"/>
    </location>
</feature>
<dbReference type="PANTHER" id="PTHR38438">
    <property type="entry name" value="RIBOFLAVIN TRANSPORTER RIBU"/>
    <property type="match status" value="1"/>
</dbReference>
<dbReference type="InterPro" id="IPR024529">
    <property type="entry name" value="ECF_trnsprt_substrate-spec"/>
</dbReference>
<keyword evidence="4 8" id="KW-1003">Cell membrane</keyword>
<dbReference type="InterPro" id="IPR025720">
    <property type="entry name" value="RibU"/>
</dbReference>
<keyword evidence="6 9" id="KW-1133">Transmembrane helix</keyword>
<proteinExistence type="inferred from homology"/>
<comment type="subcellular location">
    <subcellularLocation>
        <location evidence="1">Cell membrane</location>
        <topology evidence="1">Multi-pass membrane protein</topology>
    </subcellularLocation>
</comment>
<evidence type="ECO:0000256" key="6">
    <source>
        <dbReference type="ARBA" id="ARBA00022989"/>
    </source>
</evidence>
<evidence type="ECO:0000313" key="11">
    <source>
        <dbReference type="Proteomes" id="UP000004483"/>
    </source>
</evidence>
<sequence length="223" mass="25127">MHVADGQVRWRAFILCLDNFEDNLNRRLLLMVTSHQKVHQMVGVCSLSALAFILMLFEFPILPVAPYLKMDFSDLPVLIGGFIYGPAAGVMIAFLKCLIHAMTRGFSAGELVGILGNFLSSLALLLPFCWTWKHKSWSFKRQLWLGSISATVTLVVVMALLNWWVLTPLYMALWNWKSTLPIPELIAVAVIPFNLIKGVLVSAVFALVAIRLKSWLNQKQLEQ</sequence>
<evidence type="ECO:0000256" key="1">
    <source>
        <dbReference type="ARBA" id="ARBA00004651"/>
    </source>
</evidence>
<keyword evidence="5 9" id="KW-0812">Transmembrane</keyword>
<comment type="function">
    <text evidence="8">Probably a riboflavin-binding protein that interacts with the energy-coupling factor (ECF) ABC-transporter complex.</text>
</comment>
<evidence type="ECO:0000313" key="10">
    <source>
        <dbReference type="EMBL" id="EEJ41204.1"/>
    </source>
</evidence>
<evidence type="ECO:0000256" key="3">
    <source>
        <dbReference type="ARBA" id="ARBA00022448"/>
    </source>
</evidence>
<feature type="transmembrane region" description="Helical" evidence="9">
    <location>
        <begin position="114"/>
        <end position="132"/>
    </location>
</feature>
<dbReference type="PIRSF" id="PIRSF037778">
    <property type="entry name" value="UCP037778_transp_RibU"/>
    <property type="match status" value="1"/>
</dbReference>
<dbReference type="PANTHER" id="PTHR38438:SF1">
    <property type="entry name" value="RIBOFLAVIN TRANSPORTER RIBU"/>
    <property type="match status" value="1"/>
</dbReference>
<evidence type="ECO:0000256" key="9">
    <source>
        <dbReference type="SAM" id="Phobius"/>
    </source>
</evidence>
<gene>
    <name evidence="10" type="ORF">HMPREF0549_0367</name>
</gene>
<name>C2ESD1_9LACO</name>
<evidence type="ECO:0000256" key="5">
    <source>
        <dbReference type="ARBA" id="ARBA00022692"/>
    </source>
</evidence>